<evidence type="ECO:0000313" key="3">
    <source>
        <dbReference type="EMBL" id="GAA5189282.1"/>
    </source>
</evidence>
<sequence>MPRRSQTRRQTGNHGGMMRAELGEGIDHLRQAATHAAGGVGATVGPRLSSAMDLVGPGTERVRDVASQGWETTVAALAPLMDAARLGAIEAGSQTVRARKMMGSNKRSRSSGKRTGMLIGLLVLGAAAGAVGAMAVRRRGRDHWEEYEAGGRGMAGDQAQSVLDSTRSAMDMAAGKASSGDAASGGAERGDNRSGGSDPASSSRPDRSSRGVETATDKATAVTKNSHG</sequence>
<feature type="compositionally biased region" description="Low complexity" evidence="1">
    <location>
        <begin position="194"/>
        <end position="203"/>
    </location>
</feature>
<proteinExistence type="predicted"/>
<keyword evidence="4" id="KW-1185">Reference proteome</keyword>
<feature type="transmembrane region" description="Helical" evidence="2">
    <location>
        <begin position="116"/>
        <end position="136"/>
    </location>
</feature>
<dbReference type="Proteomes" id="UP001501570">
    <property type="component" value="Unassembled WGS sequence"/>
</dbReference>
<keyword evidence="2" id="KW-0812">Transmembrane</keyword>
<comment type="caution">
    <text evidence="3">The sequence shown here is derived from an EMBL/GenBank/DDBJ whole genome shotgun (WGS) entry which is preliminary data.</text>
</comment>
<dbReference type="RefSeq" id="WP_345631918.1">
    <property type="nucleotide sequence ID" value="NZ_BAABJQ010000012.1"/>
</dbReference>
<feature type="compositionally biased region" description="Low complexity" evidence="1">
    <location>
        <begin position="173"/>
        <end position="186"/>
    </location>
</feature>
<keyword evidence="2" id="KW-1133">Transmembrane helix</keyword>
<reference evidence="4" key="1">
    <citation type="journal article" date="2019" name="Int. J. Syst. Evol. Microbiol.">
        <title>The Global Catalogue of Microorganisms (GCM) 10K type strain sequencing project: providing services to taxonomists for standard genome sequencing and annotation.</title>
        <authorList>
            <consortium name="The Broad Institute Genomics Platform"/>
            <consortium name="The Broad Institute Genome Sequencing Center for Infectious Disease"/>
            <person name="Wu L."/>
            <person name="Ma J."/>
        </authorList>
    </citation>
    <scope>NUCLEOTIDE SEQUENCE [LARGE SCALE GENOMIC DNA]</scope>
    <source>
        <strain evidence="4">JCM 18304</strain>
    </source>
</reference>
<evidence type="ECO:0000256" key="2">
    <source>
        <dbReference type="SAM" id="Phobius"/>
    </source>
</evidence>
<evidence type="ECO:0008006" key="5">
    <source>
        <dbReference type="Google" id="ProtNLM"/>
    </source>
</evidence>
<gene>
    <name evidence="3" type="ORF">GCM10023322_41820</name>
</gene>
<protein>
    <recommendedName>
        <fullName evidence="5">DUF3618 domain-containing protein</fullName>
    </recommendedName>
</protein>
<feature type="region of interest" description="Disordered" evidence="1">
    <location>
        <begin position="168"/>
        <end position="228"/>
    </location>
</feature>
<accession>A0ABP9RYV0</accession>
<dbReference type="EMBL" id="BAABJQ010000012">
    <property type="protein sequence ID" value="GAA5189282.1"/>
    <property type="molecule type" value="Genomic_DNA"/>
</dbReference>
<evidence type="ECO:0000256" key="1">
    <source>
        <dbReference type="SAM" id="MobiDB-lite"/>
    </source>
</evidence>
<organism evidence="3 4">
    <name type="scientific">Rugosimonospora acidiphila</name>
    <dbReference type="NCBI Taxonomy" id="556531"/>
    <lineage>
        <taxon>Bacteria</taxon>
        <taxon>Bacillati</taxon>
        <taxon>Actinomycetota</taxon>
        <taxon>Actinomycetes</taxon>
        <taxon>Micromonosporales</taxon>
        <taxon>Micromonosporaceae</taxon>
        <taxon>Rugosimonospora</taxon>
    </lineage>
</organism>
<name>A0ABP9RYV0_9ACTN</name>
<evidence type="ECO:0000313" key="4">
    <source>
        <dbReference type="Proteomes" id="UP001501570"/>
    </source>
</evidence>
<keyword evidence="2" id="KW-0472">Membrane</keyword>